<dbReference type="InterPro" id="IPR013328">
    <property type="entry name" value="6PGD_dom2"/>
</dbReference>
<evidence type="ECO:0000313" key="7">
    <source>
        <dbReference type="Proteomes" id="UP000248961"/>
    </source>
</evidence>
<dbReference type="Gene3D" id="1.10.1040.10">
    <property type="entry name" value="N-(1-d-carboxylethyl)-l-norvaline Dehydrogenase, domain 2"/>
    <property type="match status" value="1"/>
</dbReference>
<accession>A0A395HT18</accession>
<dbReference type="EMBL" id="KZ824294">
    <property type="protein sequence ID" value="RAL10563.1"/>
    <property type="molecule type" value="Genomic_DNA"/>
</dbReference>
<dbReference type="InterPro" id="IPR008927">
    <property type="entry name" value="6-PGluconate_DH-like_C_sf"/>
</dbReference>
<reference evidence="6 7" key="1">
    <citation type="submission" date="2018-02" db="EMBL/GenBank/DDBJ databases">
        <title>The genomes of Aspergillus section Nigri reveals drivers in fungal speciation.</title>
        <authorList>
            <consortium name="DOE Joint Genome Institute"/>
            <person name="Vesth T.C."/>
            <person name="Nybo J."/>
            <person name="Theobald S."/>
            <person name="Brandl J."/>
            <person name="Frisvad J.C."/>
            <person name="Nielsen K.F."/>
            <person name="Lyhne E.K."/>
            <person name="Kogle M.E."/>
            <person name="Kuo A."/>
            <person name="Riley R."/>
            <person name="Clum A."/>
            <person name="Nolan M."/>
            <person name="Lipzen A."/>
            <person name="Salamov A."/>
            <person name="Henrissat B."/>
            <person name="Wiebenga A."/>
            <person name="De vries R.P."/>
            <person name="Grigoriev I.V."/>
            <person name="Mortensen U.H."/>
            <person name="Andersen M.R."/>
            <person name="Baker S.E."/>
        </authorList>
    </citation>
    <scope>NUCLEOTIDE SEQUENCE [LARGE SCALE GENOMIC DNA]</scope>
    <source>
        <strain evidence="6 7">CBS 101889</strain>
    </source>
</reference>
<evidence type="ECO:0000259" key="4">
    <source>
        <dbReference type="Pfam" id="PF02558"/>
    </source>
</evidence>
<evidence type="ECO:0000259" key="5">
    <source>
        <dbReference type="Pfam" id="PF08546"/>
    </source>
</evidence>
<gene>
    <name evidence="6" type="ORF">BO97DRAFT_393885</name>
</gene>
<dbReference type="PANTHER" id="PTHR43765:SF2">
    <property type="entry name" value="2-DEHYDROPANTOATE 2-REDUCTASE"/>
    <property type="match status" value="1"/>
</dbReference>
<dbReference type="FunFam" id="1.10.1040.10:FF:000038">
    <property type="entry name" value="Probable 2-dehydropantoate 2-reductase"/>
    <property type="match status" value="1"/>
</dbReference>
<evidence type="ECO:0000256" key="2">
    <source>
        <dbReference type="ARBA" id="ARBA00022857"/>
    </source>
</evidence>
<dbReference type="SUPFAM" id="SSF51735">
    <property type="entry name" value="NAD(P)-binding Rossmann-fold domains"/>
    <property type="match status" value="1"/>
</dbReference>
<dbReference type="STRING" id="1450537.A0A395HT18"/>
<dbReference type="GO" id="GO:0008677">
    <property type="term" value="F:2-dehydropantoate 2-reductase activity"/>
    <property type="evidence" value="ECO:0007669"/>
    <property type="project" value="TreeGrafter"/>
</dbReference>
<dbReference type="InterPro" id="IPR036291">
    <property type="entry name" value="NAD(P)-bd_dom_sf"/>
</dbReference>
<proteinExistence type="inferred from homology"/>
<dbReference type="Proteomes" id="UP000248961">
    <property type="component" value="Unassembled WGS sequence"/>
</dbReference>
<keyword evidence="3" id="KW-0560">Oxidoreductase</keyword>
<dbReference type="OrthoDB" id="73846at2759"/>
<dbReference type="RefSeq" id="XP_025549717.1">
    <property type="nucleotide sequence ID" value="XM_025693950.1"/>
</dbReference>
<feature type="domain" description="Ketopantoate reductase N-terminal" evidence="4">
    <location>
        <begin position="126"/>
        <end position="224"/>
    </location>
</feature>
<feature type="domain" description="Ketopantoate reductase C-terminal" evidence="5">
    <location>
        <begin position="271"/>
        <end position="400"/>
    </location>
</feature>
<evidence type="ECO:0000256" key="3">
    <source>
        <dbReference type="ARBA" id="ARBA00023002"/>
    </source>
</evidence>
<dbReference type="InterPro" id="IPR050838">
    <property type="entry name" value="Ketopantoate_reductase"/>
</dbReference>
<dbReference type="PANTHER" id="PTHR43765">
    <property type="entry name" value="2-DEHYDROPANTOATE 2-REDUCTASE-RELATED"/>
    <property type="match status" value="1"/>
</dbReference>
<name>A0A395HT18_ASPHC</name>
<dbReference type="GO" id="GO:0050661">
    <property type="term" value="F:NADP binding"/>
    <property type="evidence" value="ECO:0007669"/>
    <property type="project" value="TreeGrafter"/>
</dbReference>
<sequence>METWAQEAEEASKDSGKARLSGRIHILGMGNAALFVAHSLARRPSVPPITLMMHSPAVYHSWKDARQSISLQANGLEDIRTGFDVNVLENKTWYSIPYEADEVDEAEDRPPEPEFADVSLEGEFELEETLKSEHDDREIECLIVAGPASMTVAAVDSVKDRLTPDSTVLILSNGMGLLEEINDKIFPDSKTRPCYMQGLVTHDIHRRKRGYQFDHVDVGSTILGFPLEAGLSQAEAEKMHSGLWPPTAKYLLHTLTNTAPLVATAASPTDLLLHQLEKLAIQCVLLPLTALMQVKNGDILYNYSITRVMRLLLLEISSVICALPEIQSVPGVEARFSPERLRRMVTQLADRTADETSTMSQDVHHRRTTEIEYLNGYIVRRGEELGLSPAMNYMIKHLILGKSYEIKQREASAIPIDVPTAQTPRMFPAFRKNSEDFKNSE</sequence>
<dbReference type="VEuPathDB" id="FungiDB:BO97DRAFT_393885"/>
<organism evidence="6 7">
    <name type="scientific">Aspergillus homomorphus (strain CBS 101889)</name>
    <dbReference type="NCBI Taxonomy" id="1450537"/>
    <lineage>
        <taxon>Eukaryota</taxon>
        <taxon>Fungi</taxon>
        <taxon>Dikarya</taxon>
        <taxon>Ascomycota</taxon>
        <taxon>Pezizomycotina</taxon>
        <taxon>Eurotiomycetes</taxon>
        <taxon>Eurotiomycetidae</taxon>
        <taxon>Eurotiales</taxon>
        <taxon>Aspergillaceae</taxon>
        <taxon>Aspergillus</taxon>
        <taxon>Aspergillus subgen. Circumdati</taxon>
    </lineage>
</organism>
<dbReference type="InterPro" id="IPR013332">
    <property type="entry name" value="KPR_N"/>
</dbReference>
<dbReference type="Pfam" id="PF02558">
    <property type="entry name" value="ApbA"/>
    <property type="match status" value="1"/>
</dbReference>
<dbReference type="SUPFAM" id="SSF48179">
    <property type="entry name" value="6-phosphogluconate dehydrogenase C-terminal domain-like"/>
    <property type="match status" value="1"/>
</dbReference>
<dbReference type="GeneID" id="37198239"/>
<protein>
    <submittedName>
        <fullName evidence="6">Putative 2-dehydropantoate 2-reductase</fullName>
    </submittedName>
</protein>
<dbReference type="AlphaFoldDB" id="A0A395HT18"/>
<dbReference type="Pfam" id="PF08546">
    <property type="entry name" value="ApbA_C"/>
    <property type="match status" value="1"/>
</dbReference>
<dbReference type="InterPro" id="IPR013752">
    <property type="entry name" value="KPA_reductase"/>
</dbReference>
<evidence type="ECO:0000256" key="1">
    <source>
        <dbReference type="ARBA" id="ARBA00007870"/>
    </source>
</evidence>
<comment type="similarity">
    <text evidence="1">Belongs to the ketopantoate reductase family.</text>
</comment>
<dbReference type="Gene3D" id="3.40.50.720">
    <property type="entry name" value="NAD(P)-binding Rossmann-like Domain"/>
    <property type="match status" value="1"/>
</dbReference>
<dbReference type="GO" id="GO:0005739">
    <property type="term" value="C:mitochondrion"/>
    <property type="evidence" value="ECO:0007669"/>
    <property type="project" value="TreeGrafter"/>
</dbReference>
<evidence type="ECO:0000313" key="6">
    <source>
        <dbReference type="EMBL" id="RAL10563.1"/>
    </source>
</evidence>
<keyword evidence="7" id="KW-1185">Reference proteome</keyword>
<keyword evidence="2" id="KW-0521">NADP</keyword>